<dbReference type="InterPro" id="IPR000504">
    <property type="entry name" value="RRM_dom"/>
</dbReference>
<sequence length="152" mass="17282">MSENLVGEEQDELLKHLERWSKNPVHLRTASSSVYRDSSVNSTSDRYFEAGTQNEVDSRSVFVRNISLSVSANSLEELFKTFGTINRLTLYSKRIKDTIKGYAYIEFESSTAANKSLVLNKTVMGGQNLEVKKKRTNVSGWEKARHDKKTAR</sequence>
<keyword evidence="1 2" id="KW-0694">RNA-binding</keyword>
<evidence type="ECO:0000256" key="2">
    <source>
        <dbReference type="PROSITE-ProRule" id="PRU00176"/>
    </source>
</evidence>
<evidence type="ECO:0000259" key="3">
    <source>
        <dbReference type="PROSITE" id="PS50102"/>
    </source>
</evidence>
<dbReference type="Gene3D" id="3.30.70.330">
    <property type="match status" value="1"/>
</dbReference>
<organism evidence="4 5">
    <name type="scientific">Lachancea nothofagi CBS 11611</name>
    <dbReference type="NCBI Taxonomy" id="1266666"/>
    <lineage>
        <taxon>Eukaryota</taxon>
        <taxon>Fungi</taxon>
        <taxon>Dikarya</taxon>
        <taxon>Ascomycota</taxon>
        <taxon>Saccharomycotina</taxon>
        <taxon>Saccharomycetes</taxon>
        <taxon>Saccharomycetales</taxon>
        <taxon>Saccharomycetaceae</taxon>
        <taxon>Lachancea</taxon>
    </lineage>
</organism>
<evidence type="ECO:0000313" key="4">
    <source>
        <dbReference type="EMBL" id="SCV05982.1"/>
    </source>
</evidence>
<protein>
    <submittedName>
        <fullName evidence="4">LANO_0H19482g1_1</fullName>
    </submittedName>
</protein>
<dbReference type="SUPFAM" id="SSF54928">
    <property type="entry name" value="RNA-binding domain, RBD"/>
    <property type="match status" value="1"/>
</dbReference>
<dbReference type="InterPro" id="IPR035979">
    <property type="entry name" value="RBD_domain_sf"/>
</dbReference>
<dbReference type="EMBL" id="LT598447">
    <property type="protein sequence ID" value="SCV05982.1"/>
    <property type="molecule type" value="Genomic_DNA"/>
</dbReference>
<dbReference type="SMART" id="SM00360">
    <property type="entry name" value="RRM"/>
    <property type="match status" value="1"/>
</dbReference>
<dbReference type="OrthoDB" id="4726at2759"/>
<dbReference type="GO" id="GO:0008143">
    <property type="term" value="F:poly(A) binding"/>
    <property type="evidence" value="ECO:0007669"/>
    <property type="project" value="TreeGrafter"/>
</dbReference>
<dbReference type="PROSITE" id="PS50102">
    <property type="entry name" value="RRM"/>
    <property type="match status" value="1"/>
</dbReference>
<dbReference type="AlphaFoldDB" id="A0A1G4KND3"/>
<gene>
    <name evidence="4" type="ORF">LANO_0H19482G</name>
</gene>
<dbReference type="Proteomes" id="UP000189911">
    <property type="component" value="Chromosome H"/>
</dbReference>
<evidence type="ECO:0000256" key="1">
    <source>
        <dbReference type="ARBA" id="ARBA00022884"/>
    </source>
</evidence>
<keyword evidence="5" id="KW-1185">Reference proteome</keyword>
<reference evidence="5" key="1">
    <citation type="submission" date="2016-03" db="EMBL/GenBank/DDBJ databases">
        <authorList>
            <person name="Devillers Hugo."/>
        </authorList>
    </citation>
    <scope>NUCLEOTIDE SEQUENCE [LARGE SCALE GENOMIC DNA]</scope>
</reference>
<dbReference type="PANTHER" id="PTHR23236">
    <property type="entry name" value="EUKARYOTIC TRANSLATION INITIATION FACTOR 4B/4H"/>
    <property type="match status" value="1"/>
</dbReference>
<feature type="domain" description="RRM" evidence="3">
    <location>
        <begin position="59"/>
        <end position="136"/>
    </location>
</feature>
<name>A0A1G4KND3_9SACH</name>
<dbReference type="Pfam" id="PF00076">
    <property type="entry name" value="RRM_1"/>
    <property type="match status" value="1"/>
</dbReference>
<evidence type="ECO:0000313" key="5">
    <source>
        <dbReference type="Proteomes" id="UP000189911"/>
    </source>
</evidence>
<proteinExistence type="predicted"/>
<accession>A0A1G4KND3</accession>
<dbReference type="PANTHER" id="PTHR23236:SF12">
    <property type="entry name" value="EUKARYOTIC INITIATION FACTOR 4B-RELATED"/>
    <property type="match status" value="1"/>
</dbReference>
<dbReference type="InterPro" id="IPR012677">
    <property type="entry name" value="Nucleotide-bd_a/b_plait_sf"/>
</dbReference>